<dbReference type="AlphaFoldDB" id="A0A645B2D7"/>
<dbReference type="PANTHER" id="PTHR46558">
    <property type="entry name" value="TRACRIPTIONAL REGULATORY PROTEIN-RELATED-RELATED"/>
    <property type="match status" value="1"/>
</dbReference>
<keyword evidence="1" id="KW-0238">DNA-binding</keyword>
<dbReference type="SUPFAM" id="SSF47413">
    <property type="entry name" value="lambda repressor-like DNA-binding domains"/>
    <property type="match status" value="1"/>
</dbReference>
<dbReference type="Pfam" id="PF01381">
    <property type="entry name" value="HTH_3"/>
    <property type="match status" value="1"/>
</dbReference>
<evidence type="ECO:0000259" key="2">
    <source>
        <dbReference type="PROSITE" id="PS50943"/>
    </source>
</evidence>
<dbReference type="EMBL" id="VSSQ01017361">
    <property type="protein sequence ID" value="MPM59579.1"/>
    <property type="molecule type" value="Genomic_DNA"/>
</dbReference>
<dbReference type="Gene3D" id="1.10.260.40">
    <property type="entry name" value="lambda repressor-like DNA-binding domains"/>
    <property type="match status" value="1"/>
</dbReference>
<dbReference type="InterPro" id="IPR001387">
    <property type="entry name" value="Cro/C1-type_HTH"/>
</dbReference>
<comment type="caution">
    <text evidence="3">The sequence shown here is derived from an EMBL/GenBank/DDBJ whole genome shotgun (WGS) entry which is preliminary data.</text>
</comment>
<dbReference type="PROSITE" id="PS50943">
    <property type="entry name" value="HTH_CROC1"/>
    <property type="match status" value="1"/>
</dbReference>
<evidence type="ECO:0000256" key="1">
    <source>
        <dbReference type="ARBA" id="ARBA00023125"/>
    </source>
</evidence>
<organism evidence="3">
    <name type="scientific">bioreactor metagenome</name>
    <dbReference type="NCBI Taxonomy" id="1076179"/>
    <lineage>
        <taxon>unclassified sequences</taxon>
        <taxon>metagenomes</taxon>
        <taxon>ecological metagenomes</taxon>
    </lineage>
</organism>
<dbReference type="InterPro" id="IPR010982">
    <property type="entry name" value="Lambda_DNA-bd_dom_sf"/>
</dbReference>
<dbReference type="SMART" id="SM00530">
    <property type="entry name" value="HTH_XRE"/>
    <property type="match status" value="1"/>
</dbReference>
<gene>
    <name evidence="3" type="ORF">SDC9_106423</name>
</gene>
<name>A0A645B2D7_9ZZZZ</name>
<protein>
    <recommendedName>
        <fullName evidence="2">HTH cro/C1-type domain-containing protein</fullName>
    </recommendedName>
</protein>
<reference evidence="3" key="1">
    <citation type="submission" date="2019-08" db="EMBL/GenBank/DDBJ databases">
        <authorList>
            <person name="Kucharzyk K."/>
            <person name="Murdoch R.W."/>
            <person name="Higgins S."/>
            <person name="Loffler F."/>
        </authorList>
    </citation>
    <scope>NUCLEOTIDE SEQUENCE</scope>
</reference>
<feature type="domain" description="HTH cro/C1-type" evidence="2">
    <location>
        <begin position="9"/>
        <end position="63"/>
    </location>
</feature>
<evidence type="ECO:0000313" key="3">
    <source>
        <dbReference type="EMBL" id="MPM59579.1"/>
    </source>
</evidence>
<dbReference type="GO" id="GO:0003677">
    <property type="term" value="F:DNA binding"/>
    <property type="evidence" value="ECO:0007669"/>
    <property type="project" value="UniProtKB-KW"/>
</dbReference>
<proteinExistence type="predicted"/>
<dbReference type="CDD" id="cd00093">
    <property type="entry name" value="HTH_XRE"/>
    <property type="match status" value="1"/>
</dbReference>
<sequence length="225" mass="25297">MYQQLSLRLYSIRKENNITQKKAAEDLGVSQALLSHYEKGIRECGLAFLSKACDYYNVSADFLLGRSMEKLPSGDIPQDIPDERPKGSISAALARRLVINSINLLFDLIDKCRNNELSLFAAEIFSLEVYQIFHSIYARADNIPGFLTINENELPYRVNARLAICDMNIKNIIEGAKWVGSPYSSVSSEAFSDIGYDELLVQYPVLAKSLFNLLNNAEKSILKNT</sequence>
<dbReference type="PANTHER" id="PTHR46558:SF11">
    <property type="entry name" value="HTH-TYPE TRANSCRIPTIONAL REGULATOR XRE"/>
    <property type="match status" value="1"/>
</dbReference>
<accession>A0A645B2D7</accession>